<dbReference type="PANTHER" id="PTHR48475:SF2">
    <property type="entry name" value="RIBONUCLEASE H"/>
    <property type="match status" value="1"/>
</dbReference>
<dbReference type="Pfam" id="PF17921">
    <property type="entry name" value="Integrase_H2C2"/>
    <property type="match status" value="1"/>
</dbReference>
<dbReference type="PROSITE" id="PS50994">
    <property type="entry name" value="INTEGRASE"/>
    <property type="match status" value="1"/>
</dbReference>
<evidence type="ECO:0000259" key="1">
    <source>
        <dbReference type="PROSITE" id="PS50994"/>
    </source>
</evidence>
<organism evidence="2 3">
    <name type="scientific">Mucuna pruriens</name>
    <name type="common">Velvet bean</name>
    <name type="synonym">Dolichos pruriens</name>
    <dbReference type="NCBI Taxonomy" id="157652"/>
    <lineage>
        <taxon>Eukaryota</taxon>
        <taxon>Viridiplantae</taxon>
        <taxon>Streptophyta</taxon>
        <taxon>Embryophyta</taxon>
        <taxon>Tracheophyta</taxon>
        <taxon>Spermatophyta</taxon>
        <taxon>Magnoliopsida</taxon>
        <taxon>eudicotyledons</taxon>
        <taxon>Gunneridae</taxon>
        <taxon>Pentapetalae</taxon>
        <taxon>rosids</taxon>
        <taxon>fabids</taxon>
        <taxon>Fabales</taxon>
        <taxon>Fabaceae</taxon>
        <taxon>Papilionoideae</taxon>
        <taxon>50 kb inversion clade</taxon>
        <taxon>NPAAA clade</taxon>
        <taxon>indigoferoid/millettioid clade</taxon>
        <taxon>Phaseoleae</taxon>
        <taxon>Mucuna</taxon>
    </lineage>
</organism>
<dbReference type="InterPro" id="IPR041588">
    <property type="entry name" value="Integrase_H2C2"/>
</dbReference>
<feature type="non-terminal residue" evidence="2">
    <location>
        <position position="1"/>
    </location>
</feature>
<dbReference type="InterPro" id="IPR036397">
    <property type="entry name" value="RNaseH_sf"/>
</dbReference>
<dbReference type="CDD" id="cd09279">
    <property type="entry name" value="RNase_HI_like"/>
    <property type="match status" value="1"/>
</dbReference>
<keyword evidence="3" id="KW-1185">Reference proteome</keyword>
<dbReference type="Pfam" id="PF13456">
    <property type="entry name" value="RVT_3"/>
    <property type="match status" value="1"/>
</dbReference>
<accession>A0A371GTN3</accession>
<dbReference type="GO" id="GO:0015074">
    <property type="term" value="P:DNA integration"/>
    <property type="evidence" value="ECO:0007669"/>
    <property type="project" value="InterPro"/>
</dbReference>
<dbReference type="AlphaFoldDB" id="A0A371GTN3"/>
<proteinExistence type="predicted"/>
<reference evidence="2" key="1">
    <citation type="submission" date="2018-05" db="EMBL/GenBank/DDBJ databases">
        <title>Draft genome of Mucuna pruriens seed.</title>
        <authorList>
            <person name="Nnadi N.E."/>
            <person name="Vos R."/>
            <person name="Hasami M.H."/>
            <person name="Devisetty U.K."/>
            <person name="Aguiy J.C."/>
        </authorList>
    </citation>
    <scope>NUCLEOTIDE SEQUENCE [LARGE SCALE GENOMIC DNA]</scope>
    <source>
        <strain evidence="2">JCA_2017</strain>
    </source>
</reference>
<dbReference type="OrthoDB" id="1934793at2759"/>
<comment type="caution">
    <text evidence="2">The sequence shown here is derived from an EMBL/GenBank/DDBJ whole genome shotgun (WGS) entry which is preliminary data.</text>
</comment>
<name>A0A371GTN3_MUCPR</name>
<dbReference type="InterPro" id="IPR012337">
    <property type="entry name" value="RNaseH-like_sf"/>
</dbReference>
<dbReference type="EMBL" id="QJKJ01004502">
    <property type="protein sequence ID" value="RDX93904.1"/>
    <property type="molecule type" value="Genomic_DNA"/>
</dbReference>
<sequence length="326" mass="36824">MADSTEAEIGGRWLLSVDRASNQEGSDAGIILEGLNGVLIEQSLHFEFKNNNNQAEYEALLVEMRLAKELEAKVLTTKSDSKLMNGQVNGEYQAKDPQLVKYLDRTTKLAAAFEKFTLHHVAREKNERVDLFQSSPPPRKEKCRSQSFMRDRSTNYGGARSGLHRGTDNMDESPDGAARYIIIGGEMYKRGFSFPLLRCIKGKKAHYVIKEVHGGLCGSHIGGQALASKNARAGYYWLTLKEDCMDYVRRCDKCQRFIEVGNAPPKQLHAITSPWPFHKWGVDILGPFPPTLGQVKYLIVVVDYFTKWIEAEPVAMISAERIKRFY</sequence>
<dbReference type="PANTHER" id="PTHR48475">
    <property type="entry name" value="RIBONUCLEASE H"/>
    <property type="match status" value="1"/>
</dbReference>
<dbReference type="InterPro" id="IPR002156">
    <property type="entry name" value="RNaseH_domain"/>
</dbReference>
<dbReference type="InterPro" id="IPR001584">
    <property type="entry name" value="Integrase_cat-core"/>
</dbReference>
<dbReference type="GO" id="GO:0004523">
    <property type="term" value="F:RNA-DNA hybrid ribonuclease activity"/>
    <property type="evidence" value="ECO:0007669"/>
    <property type="project" value="InterPro"/>
</dbReference>
<dbReference type="Proteomes" id="UP000257109">
    <property type="component" value="Unassembled WGS sequence"/>
</dbReference>
<dbReference type="SUPFAM" id="SSF53098">
    <property type="entry name" value="Ribonuclease H-like"/>
    <property type="match status" value="2"/>
</dbReference>
<protein>
    <submittedName>
        <fullName evidence="2">Gypsy retrotransposon integrase-like protein 1</fullName>
    </submittedName>
</protein>
<dbReference type="Gene3D" id="1.10.340.70">
    <property type="match status" value="1"/>
</dbReference>
<gene>
    <name evidence="2" type="primary">GIN1</name>
    <name evidence="2" type="ORF">CR513_23771</name>
</gene>
<evidence type="ECO:0000313" key="3">
    <source>
        <dbReference type="Proteomes" id="UP000257109"/>
    </source>
</evidence>
<dbReference type="GO" id="GO:0003676">
    <property type="term" value="F:nucleic acid binding"/>
    <property type="evidence" value="ECO:0007669"/>
    <property type="project" value="InterPro"/>
</dbReference>
<evidence type="ECO:0000313" key="2">
    <source>
        <dbReference type="EMBL" id="RDX93904.1"/>
    </source>
</evidence>
<feature type="domain" description="Integrase catalytic" evidence="1">
    <location>
        <begin position="270"/>
        <end position="326"/>
    </location>
</feature>
<dbReference type="Gene3D" id="3.30.420.10">
    <property type="entry name" value="Ribonuclease H-like superfamily/Ribonuclease H"/>
    <property type="match status" value="2"/>
</dbReference>